<proteinExistence type="predicted"/>
<protein>
    <submittedName>
        <fullName evidence="1">Uncharacterized protein</fullName>
    </submittedName>
</protein>
<accession>A0A212L0S7</accession>
<dbReference type="AlphaFoldDB" id="A0A212L0S7"/>
<dbReference type="EMBL" id="FMJC01000001">
    <property type="protein sequence ID" value="SCM71174.1"/>
    <property type="molecule type" value="Genomic_DNA"/>
</dbReference>
<name>A0A212L0S7_9BACT</name>
<organism evidence="1">
    <name type="scientific">uncultured Desulfovibrio sp</name>
    <dbReference type="NCBI Taxonomy" id="167968"/>
    <lineage>
        <taxon>Bacteria</taxon>
        <taxon>Pseudomonadati</taxon>
        <taxon>Thermodesulfobacteriota</taxon>
        <taxon>Desulfovibrionia</taxon>
        <taxon>Desulfovibrionales</taxon>
        <taxon>Desulfovibrionaceae</taxon>
        <taxon>Desulfovibrio</taxon>
        <taxon>environmental samples</taxon>
    </lineage>
</organism>
<evidence type="ECO:0000313" key="1">
    <source>
        <dbReference type="EMBL" id="SCM71174.1"/>
    </source>
</evidence>
<gene>
    <name evidence="1" type="ORF">KL86DES1_10909</name>
</gene>
<reference evidence="1" key="1">
    <citation type="submission" date="2016-08" db="EMBL/GenBank/DDBJ databases">
        <authorList>
            <person name="Seilhamer J.J."/>
        </authorList>
    </citation>
    <scope>NUCLEOTIDE SEQUENCE</scope>
    <source>
        <strain evidence="1">86-1</strain>
    </source>
</reference>
<sequence length="40" mass="4549">MRPNGPGVFYQPEQMNFEMVCCLEDAAFGPLKITTHFELS</sequence>